<dbReference type="Proteomes" id="UP001177021">
    <property type="component" value="Unassembled WGS sequence"/>
</dbReference>
<organism evidence="1 2">
    <name type="scientific">Trifolium pratense</name>
    <name type="common">Red clover</name>
    <dbReference type="NCBI Taxonomy" id="57577"/>
    <lineage>
        <taxon>Eukaryota</taxon>
        <taxon>Viridiplantae</taxon>
        <taxon>Streptophyta</taxon>
        <taxon>Embryophyta</taxon>
        <taxon>Tracheophyta</taxon>
        <taxon>Spermatophyta</taxon>
        <taxon>Magnoliopsida</taxon>
        <taxon>eudicotyledons</taxon>
        <taxon>Gunneridae</taxon>
        <taxon>Pentapetalae</taxon>
        <taxon>rosids</taxon>
        <taxon>fabids</taxon>
        <taxon>Fabales</taxon>
        <taxon>Fabaceae</taxon>
        <taxon>Papilionoideae</taxon>
        <taxon>50 kb inversion clade</taxon>
        <taxon>NPAAA clade</taxon>
        <taxon>Hologalegina</taxon>
        <taxon>IRL clade</taxon>
        <taxon>Trifolieae</taxon>
        <taxon>Trifolium</taxon>
    </lineage>
</organism>
<proteinExistence type="predicted"/>
<evidence type="ECO:0000313" key="2">
    <source>
        <dbReference type="Proteomes" id="UP001177021"/>
    </source>
</evidence>
<sequence length="184" mass="21393">MASIVGNTKLFSNIEEINSDKATWNFKAKIIRLWHVSDFNRPNSPFSVEMVLMDDKGGRIHATIKKTLIYKFKDELKEGMVYCFENMDVSTNGGAYRTTHHRYKLNFQFSSLVQRLSNFNIGGSPFNLVDIADVVSGSYAFIPNNYFKTRINANQERIYMCLPSIYQQLFKPFGFQQAWMVNRR</sequence>
<evidence type="ECO:0000313" key="1">
    <source>
        <dbReference type="EMBL" id="CAJ2652920.1"/>
    </source>
</evidence>
<protein>
    <submittedName>
        <fullName evidence="1">Uncharacterized protein</fullName>
    </submittedName>
</protein>
<comment type="caution">
    <text evidence="1">The sequence shown here is derived from an EMBL/GenBank/DDBJ whole genome shotgun (WGS) entry which is preliminary data.</text>
</comment>
<gene>
    <name evidence="1" type="ORF">MILVUS5_LOCUS20335</name>
</gene>
<accession>A0ACB0K6G9</accession>
<dbReference type="EMBL" id="CASHSV030000206">
    <property type="protein sequence ID" value="CAJ2652920.1"/>
    <property type="molecule type" value="Genomic_DNA"/>
</dbReference>
<keyword evidence="2" id="KW-1185">Reference proteome</keyword>
<name>A0ACB0K6G9_TRIPR</name>
<reference evidence="1" key="1">
    <citation type="submission" date="2023-10" db="EMBL/GenBank/DDBJ databases">
        <authorList>
            <person name="Rodriguez Cubillos JULIANA M."/>
            <person name="De Vega J."/>
        </authorList>
    </citation>
    <scope>NUCLEOTIDE SEQUENCE</scope>
</reference>